<reference evidence="4 5" key="1">
    <citation type="submission" date="2016-09" db="EMBL/GenBank/DDBJ databases">
        <title>Streptomyces rubrolavendulae MJM4426 Genome sequencing and assembly.</title>
        <authorList>
            <person name="Kim J.-G."/>
        </authorList>
    </citation>
    <scope>NUCLEOTIDE SEQUENCE [LARGE SCALE GENOMIC DNA]</scope>
    <source>
        <strain evidence="4 5">MJM4426</strain>
    </source>
</reference>
<accession>A0A1D8GAE8</accession>
<dbReference type="CDD" id="cd23415">
    <property type="entry name" value="beta-trefoil_Ricin_AH"/>
    <property type="match status" value="1"/>
</dbReference>
<dbReference type="Gene3D" id="1.10.260.40">
    <property type="entry name" value="lambda repressor-like DNA-binding domains"/>
    <property type="match status" value="1"/>
</dbReference>
<evidence type="ECO:0000313" key="5">
    <source>
        <dbReference type="Proteomes" id="UP000095349"/>
    </source>
</evidence>
<dbReference type="AlphaFoldDB" id="A0A1D8GAE8"/>
<dbReference type="InterPro" id="IPR000772">
    <property type="entry name" value="Ricin_B_lectin"/>
</dbReference>
<dbReference type="Pfam" id="PF00652">
    <property type="entry name" value="Ricin_B_lectin"/>
    <property type="match status" value="1"/>
</dbReference>
<dbReference type="GeneID" id="91407101"/>
<evidence type="ECO:0000256" key="1">
    <source>
        <dbReference type="SAM" id="MobiDB-lite"/>
    </source>
</evidence>
<dbReference type="PROSITE" id="PS50231">
    <property type="entry name" value="RICIN_B_LECTIN"/>
    <property type="match status" value="1"/>
</dbReference>
<proteinExistence type="predicted"/>
<dbReference type="GO" id="GO:0003677">
    <property type="term" value="F:DNA binding"/>
    <property type="evidence" value="ECO:0007669"/>
    <property type="project" value="InterPro"/>
</dbReference>
<dbReference type="OrthoDB" id="3534750at2"/>
<dbReference type="Gene3D" id="2.80.10.50">
    <property type="match status" value="1"/>
</dbReference>
<evidence type="ECO:0000313" key="4">
    <source>
        <dbReference type="EMBL" id="AOT62404.1"/>
    </source>
</evidence>
<sequence>MAEGERVRQGTPAQRLGAALRELQQSSGRTLRALEREVLISDSSLSRYFRGSTVPPWPVVRDLCRALGADPAGYRALWEAADHAQGRPAGPGDPAPAAHGTDPAARSAEGGPAPGGAAGEPESGPVPGPAPGRPPRRWAWAAAGAVSGIVAGALLTALAASYRAPAAPGGRPAAEAAGEVDAGRSVEPSRLRRVFVSRQTGRCLDDSLDERLRTFKCNGMSYQWWTAHAETDGHRRLANHATGRCLEDTAAGPRAVRCAPDRPAAQEWRITVWDDESVEVRSRATGRCLDDSGAGLRTLRCDRTDRQRWG</sequence>
<dbReference type="EMBL" id="CP017316">
    <property type="protein sequence ID" value="AOT62404.1"/>
    <property type="molecule type" value="Genomic_DNA"/>
</dbReference>
<feature type="region of interest" description="Disordered" evidence="1">
    <location>
        <begin position="83"/>
        <end position="135"/>
    </location>
</feature>
<dbReference type="InterPro" id="IPR035992">
    <property type="entry name" value="Ricin_B-like_lectins"/>
</dbReference>
<gene>
    <name evidence="4" type="primary">ath</name>
    <name evidence="4" type="ORF">A4G23_05300</name>
</gene>
<evidence type="ECO:0000259" key="3">
    <source>
        <dbReference type="PROSITE" id="PS50943"/>
    </source>
</evidence>
<feature type="compositionally biased region" description="Low complexity" evidence="1">
    <location>
        <begin position="86"/>
        <end position="111"/>
    </location>
</feature>
<feature type="compositionally biased region" description="Pro residues" evidence="1">
    <location>
        <begin position="124"/>
        <end position="133"/>
    </location>
</feature>
<dbReference type="Pfam" id="PF13560">
    <property type="entry name" value="HTH_31"/>
    <property type="match status" value="1"/>
</dbReference>
<feature type="transmembrane region" description="Helical" evidence="2">
    <location>
        <begin position="138"/>
        <end position="162"/>
    </location>
</feature>
<dbReference type="Proteomes" id="UP000095349">
    <property type="component" value="Chromosome"/>
</dbReference>
<feature type="region of interest" description="Disordered" evidence="1">
    <location>
        <begin position="165"/>
        <end position="184"/>
    </location>
</feature>
<keyword evidence="2" id="KW-0812">Transmembrane</keyword>
<dbReference type="SUPFAM" id="SSF50370">
    <property type="entry name" value="Ricin B-like lectins"/>
    <property type="match status" value="1"/>
</dbReference>
<dbReference type="SUPFAM" id="SSF47413">
    <property type="entry name" value="lambda repressor-like DNA-binding domains"/>
    <property type="match status" value="1"/>
</dbReference>
<keyword evidence="5" id="KW-1185">Reference proteome</keyword>
<dbReference type="InterPro" id="IPR001387">
    <property type="entry name" value="Cro/C1-type_HTH"/>
</dbReference>
<dbReference type="PATRIC" id="fig|285473.5.peg.5586"/>
<dbReference type="STRING" id="285473.A4G23_05300"/>
<feature type="domain" description="HTH cro/C1-type" evidence="3">
    <location>
        <begin position="20"/>
        <end position="74"/>
    </location>
</feature>
<keyword evidence="2" id="KW-1133">Transmembrane helix</keyword>
<name>A0A1D8GAE8_9ACTN</name>
<protein>
    <submittedName>
        <fullName evidence="4">Actinohivin</fullName>
    </submittedName>
</protein>
<evidence type="ECO:0000256" key="2">
    <source>
        <dbReference type="SAM" id="Phobius"/>
    </source>
</evidence>
<dbReference type="PROSITE" id="PS50943">
    <property type="entry name" value="HTH_CROC1"/>
    <property type="match status" value="1"/>
</dbReference>
<organism evidence="4 5">
    <name type="scientific">Streptomyces rubrolavendulae</name>
    <dbReference type="NCBI Taxonomy" id="285473"/>
    <lineage>
        <taxon>Bacteria</taxon>
        <taxon>Bacillati</taxon>
        <taxon>Actinomycetota</taxon>
        <taxon>Actinomycetes</taxon>
        <taxon>Kitasatosporales</taxon>
        <taxon>Streptomycetaceae</taxon>
        <taxon>Streptomyces</taxon>
    </lineage>
</organism>
<dbReference type="RefSeq" id="WP_069979192.1">
    <property type="nucleotide sequence ID" value="NZ_CP017316.1"/>
</dbReference>
<dbReference type="CDD" id="cd00093">
    <property type="entry name" value="HTH_XRE"/>
    <property type="match status" value="1"/>
</dbReference>
<dbReference type="InterPro" id="IPR010982">
    <property type="entry name" value="Lambda_DNA-bd_dom_sf"/>
</dbReference>
<keyword evidence="2" id="KW-0472">Membrane</keyword>
<dbReference type="KEGG" id="srn:A4G23_05300"/>
<dbReference type="SMART" id="SM00530">
    <property type="entry name" value="HTH_XRE"/>
    <property type="match status" value="1"/>
</dbReference>
<feature type="compositionally biased region" description="Low complexity" evidence="1">
    <location>
        <begin position="165"/>
        <end position="177"/>
    </location>
</feature>